<dbReference type="RefSeq" id="YP_009037078.1">
    <property type="nucleotide sequence ID" value="NC_024216.1"/>
</dbReference>
<dbReference type="EMBL" id="KJ489397">
    <property type="protein sequence ID" value="AHZ09612.1"/>
    <property type="molecule type" value="Genomic_DNA"/>
</dbReference>
<dbReference type="GeneID" id="19526478"/>
<accession>A0A024AZR7</accession>
<name>A0A024AZR7_9CAUD</name>
<dbReference type="KEGG" id="vg:19526478"/>
<proteinExistence type="predicted"/>
<evidence type="ECO:0000313" key="2">
    <source>
        <dbReference type="Proteomes" id="UP000026902"/>
    </source>
</evidence>
<organism evidence="1 2">
    <name type="scientific">Bacillus phage CAM003</name>
    <dbReference type="NCBI Taxonomy" id="1486657"/>
    <lineage>
        <taxon>Viruses</taxon>
        <taxon>Duplodnaviria</taxon>
        <taxon>Heunggongvirae</taxon>
        <taxon>Uroviricota</taxon>
        <taxon>Caudoviricetes</taxon>
        <taxon>Herelleviridae</taxon>
        <taxon>Bastillevirinae</taxon>
        <taxon>Bastillevirus</taxon>
        <taxon>Bastillevirus CAM003</taxon>
    </lineage>
</organism>
<protein>
    <submittedName>
        <fullName evidence="1">Uncharacterized protein</fullName>
    </submittedName>
</protein>
<keyword evidence="2" id="KW-1185">Reference proteome</keyword>
<reference evidence="2" key="1">
    <citation type="submission" date="2014-09" db="EMBL/GenBank/DDBJ databases">
        <authorList>
            <person name="Sauder A.B."/>
            <person name="McKenzie Q.R."/>
            <person name="Temple L.M."/>
            <person name="Alexis B.K."/>
            <person name="Al-Atrache Z."/>
            <person name="Lewis L.O."/>
            <person name="Loesser-Casey K.E."/>
            <person name="Mitchell K.J."/>
        </authorList>
    </citation>
    <scope>NUCLEOTIDE SEQUENCE [LARGE SCALE GENOMIC DNA]</scope>
</reference>
<sequence>MFGLDLEWLSERFIKGNAANTEVGDKVYIKGLDGFDEVMFPHIVHAVVARDISSGGQDAIYTMEDNKQEYIPPSERGMCKITSWYKKKPFNNTVPME</sequence>
<dbReference type="Proteomes" id="UP000026902">
    <property type="component" value="Segment"/>
</dbReference>
<evidence type="ECO:0000313" key="1">
    <source>
        <dbReference type="EMBL" id="AHZ09612.1"/>
    </source>
</evidence>